<organism evidence="13 14">
    <name type="scientific">Bifidobacterium dolichotidis</name>
    <dbReference type="NCBI Taxonomy" id="2306976"/>
    <lineage>
        <taxon>Bacteria</taxon>
        <taxon>Bacillati</taxon>
        <taxon>Actinomycetota</taxon>
        <taxon>Actinomycetes</taxon>
        <taxon>Bifidobacteriales</taxon>
        <taxon>Bifidobacteriaceae</taxon>
        <taxon>Bifidobacterium</taxon>
    </lineage>
</organism>
<dbReference type="GO" id="GO:0061710">
    <property type="term" value="F:L-threonylcarbamoyladenylate synthase"/>
    <property type="evidence" value="ECO:0007669"/>
    <property type="project" value="UniProtKB-EC"/>
</dbReference>
<dbReference type="NCBIfam" id="TIGR00057">
    <property type="entry name" value="L-threonylcarbamoyladenylate synthase"/>
    <property type="match status" value="1"/>
</dbReference>
<evidence type="ECO:0000256" key="6">
    <source>
        <dbReference type="ARBA" id="ARBA00022694"/>
    </source>
</evidence>
<evidence type="ECO:0000256" key="7">
    <source>
        <dbReference type="ARBA" id="ARBA00022695"/>
    </source>
</evidence>
<dbReference type="EMBL" id="QXGM01000001">
    <property type="protein sequence ID" value="RSX55928.1"/>
    <property type="molecule type" value="Genomic_DNA"/>
</dbReference>
<keyword evidence="14" id="KW-1185">Reference proteome</keyword>
<dbReference type="GO" id="GO:0005524">
    <property type="term" value="F:ATP binding"/>
    <property type="evidence" value="ECO:0007669"/>
    <property type="project" value="UniProtKB-KW"/>
</dbReference>
<feature type="domain" description="YrdC-like" evidence="12">
    <location>
        <begin position="10"/>
        <end position="203"/>
    </location>
</feature>
<evidence type="ECO:0000313" key="14">
    <source>
        <dbReference type="Proteomes" id="UP000287609"/>
    </source>
</evidence>
<evidence type="ECO:0000256" key="1">
    <source>
        <dbReference type="ARBA" id="ARBA00004496"/>
    </source>
</evidence>
<evidence type="ECO:0000256" key="5">
    <source>
        <dbReference type="ARBA" id="ARBA00022679"/>
    </source>
</evidence>
<dbReference type="PROSITE" id="PS51163">
    <property type="entry name" value="YRDC"/>
    <property type="match status" value="1"/>
</dbReference>
<dbReference type="Proteomes" id="UP000287609">
    <property type="component" value="Unassembled WGS sequence"/>
</dbReference>
<dbReference type="InterPro" id="IPR006070">
    <property type="entry name" value="Sua5-like_dom"/>
</dbReference>
<reference evidence="13 14" key="1">
    <citation type="submission" date="2018-09" db="EMBL/GenBank/DDBJ databases">
        <title>Characterization of the phylogenetic diversity of five novel species belonging to the genus Bifidobacterium.</title>
        <authorList>
            <person name="Lugli G.A."/>
            <person name="Duranti S."/>
            <person name="Milani C."/>
        </authorList>
    </citation>
    <scope>NUCLEOTIDE SEQUENCE [LARGE SCALE GENOMIC DNA]</scope>
    <source>
        <strain evidence="13 14">2036B</strain>
    </source>
</reference>
<evidence type="ECO:0000256" key="4">
    <source>
        <dbReference type="ARBA" id="ARBA00022490"/>
    </source>
</evidence>
<comment type="catalytic activity">
    <reaction evidence="11">
        <text>L-threonine + hydrogencarbonate + ATP = L-threonylcarbamoyladenylate + diphosphate + H2O</text>
        <dbReference type="Rhea" id="RHEA:36407"/>
        <dbReference type="ChEBI" id="CHEBI:15377"/>
        <dbReference type="ChEBI" id="CHEBI:17544"/>
        <dbReference type="ChEBI" id="CHEBI:30616"/>
        <dbReference type="ChEBI" id="CHEBI:33019"/>
        <dbReference type="ChEBI" id="CHEBI:57926"/>
        <dbReference type="ChEBI" id="CHEBI:73682"/>
        <dbReference type="EC" id="2.7.7.87"/>
    </reaction>
</comment>
<keyword evidence="9" id="KW-0067">ATP-binding</keyword>
<dbReference type="EC" id="2.7.7.87" evidence="3"/>
<keyword evidence="8" id="KW-0547">Nucleotide-binding</keyword>
<evidence type="ECO:0000256" key="3">
    <source>
        <dbReference type="ARBA" id="ARBA00012584"/>
    </source>
</evidence>
<sequence>MSINVQPINDQSIKQAKQIIRNGGLVVIPTDTVYCIACDPFNEQAVHGIYEAKHRPAAKSLQIVVDDVRALADLGLELPSPLEHLAAHFMPGAFSPIAEAKSDSCALCTLRHTPSGKRTQGIRVPNFAKCLQLLREVGPMACSSANQSGEESAQSVDQAIEAFGESVDLYLDGGPTAGHVASTVVEADPAAKNGIRVLREGCIPTDEVNKAL</sequence>
<dbReference type="InterPro" id="IPR050156">
    <property type="entry name" value="TC-AMP_synthase_SUA5"/>
</dbReference>
<protein>
    <recommendedName>
        <fullName evidence="10">L-threonylcarbamoyladenylate synthase</fullName>
        <ecNumber evidence="3">2.7.7.87</ecNumber>
    </recommendedName>
    <alternativeName>
        <fullName evidence="10">L-threonylcarbamoyladenylate synthase</fullName>
    </alternativeName>
</protein>
<comment type="similarity">
    <text evidence="2">Belongs to the SUA5 family.</text>
</comment>
<gene>
    <name evidence="13" type="ORF">D2E26_0491</name>
</gene>
<evidence type="ECO:0000259" key="12">
    <source>
        <dbReference type="PROSITE" id="PS51163"/>
    </source>
</evidence>
<dbReference type="GO" id="GO:0000049">
    <property type="term" value="F:tRNA binding"/>
    <property type="evidence" value="ECO:0007669"/>
    <property type="project" value="TreeGrafter"/>
</dbReference>
<dbReference type="InterPro" id="IPR017945">
    <property type="entry name" value="DHBP_synth_RibB-like_a/b_dom"/>
</dbReference>
<keyword evidence="7" id="KW-0548">Nucleotidyltransferase</keyword>
<keyword evidence="4" id="KW-0963">Cytoplasm</keyword>
<dbReference type="Pfam" id="PF01300">
    <property type="entry name" value="Sua5_yciO_yrdC"/>
    <property type="match status" value="1"/>
</dbReference>
<accession>A0A430FSS7</accession>
<dbReference type="Gene3D" id="3.90.870.10">
    <property type="entry name" value="DHBP synthase"/>
    <property type="match status" value="1"/>
</dbReference>
<comment type="caution">
    <text evidence="13">The sequence shown here is derived from an EMBL/GenBank/DDBJ whole genome shotgun (WGS) entry which is preliminary data.</text>
</comment>
<dbReference type="GO" id="GO:0003725">
    <property type="term" value="F:double-stranded RNA binding"/>
    <property type="evidence" value="ECO:0007669"/>
    <property type="project" value="InterPro"/>
</dbReference>
<evidence type="ECO:0000256" key="9">
    <source>
        <dbReference type="ARBA" id="ARBA00022840"/>
    </source>
</evidence>
<evidence type="ECO:0000256" key="10">
    <source>
        <dbReference type="ARBA" id="ARBA00029774"/>
    </source>
</evidence>
<dbReference type="GO" id="GO:0008033">
    <property type="term" value="P:tRNA processing"/>
    <property type="evidence" value="ECO:0007669"/>
    <property type="project" value="UniProtKB-KW"/>
</dbReference>
<proteinExistence type="inferred from homology"/>
<dbReference type="PANTHER" id="PTHR17490">
    <property type="entry name" value="SUA5"/>
    <property type="match status" value="1"/>
</dbReference>
<comment type="subcellular location">
    <subcellularLocation>
        <location evidence="1">Cytoplasm</location>
    </subcellularLocation>
</comment>
<dbReference type="SUPFAM" id="SSF55821">
    <property type="entry name" value="YrdC/RibB"/>
    <property type="match status" value="1"/>
</dbReference>
<name>A0A430FSS7_9BIFI</name>
<evidence type="ECO:0000256" key="8">
    <source>
        <dbReference type="ARBA" id="ARBA00022741"/>
    </source>
</evidence>
<keyword evidence="5" id="KW-0808">Transferase</keyword>
<evidence type="ECO:0000256" key="2">
    <source>
        <dbReference type="ARBA" id="ARBA00007663"/>
    </source>
</evidence>
<dbReference type="RefSeq" id="WP_125963096.1">
    <property type="nucleotide sequence ID" value="NZ_QXGM01000001.1"/>
</dbReference>
<evidence type="ECO:0000313" key="13">
    <source>
        <dbReference type="EMBL" id="RSX55928.1"/>
    </source>
</evidence>
<dbReference type="PANTHER" id="PTHR17490:SF16">
    <property type="entry name" value="THREONYLCARBAMOYL-AMP SYNTHASE"/>
    <property type="match status" value="1"/>
</dbReference>
<evidence type="ECO:0000256" key="11">
    <source>
        <dbReference type="ARBA" id="ARBA00048366"/>
    </source>
</evidence>
<dbReference type="GO" id="GO:0005737">
    <property type="term" value="C:cytoplasm"/>
    <property type="evidence" value="ECO:0007669"/>
    <property type="project" value="UniProtKB-SubCell"/>
</dbReference>
<dbReference type="OrthoDB" id="9814580at2"/>
<dbReference type="AlphaFoldDB" id="A0A430FSS7"/>
<dbReference type="GO" id="GO:0006450">
    <property type="term" value="P:regulation of translational fidelity"/>
    <property type="evidence" value="ECO:0007669"/>
    <property type="project" value="TreeGrafter"/>
</dbReference>
<keyword evidence="6" id="KW-0819">tRNA processing</keyword>